<dbReference type="EMBL" id="LAZR01030420">
    <property type="protein sequence ID" value="KKL56659.1"/>
    <property type="molecule type" value="Genomic_DNA"/>
</dbReference>
<protein>
    <submittedName>
        <fullName evidence="1">Uncharacterized protein</fullName>
    </submittedName>
</protein>
<organism evidence="1">
    <name type="scientific">marine sediment metagenome</name>
    <dbReference type="NCBI Taxonomy" id="412755"/>
    <lineage>
        <taxon>unclassified sequences</taxon>
        <taxon>metagenomes</taxon>
        <taxon>ecological metagenomes</taxon>
    </lineage>
</organism>
<comment type="caution">
    <text evidence="1">The sequence shown here is derived from an EMBL/GenBank/DDBJ whole genome shotgun (WGS) entry which is preliminary data.</text>
</comment>
<reference evidence="1" key="1">
    <citation type="journal article" date="2015" name="Nature">
        <title>Complex archaea that bridge the gap between prokaryotes and eukaryotes.</title>
        <authorList>
            <person name="Spang A."/>
            <person name="Saw J.H."/>
            <person name="Jorgensen S.L."/>
            <person name="Zaremba-Niedzwiedzka K."/>
            <person name="Martijn J."/>
            <person name="Lind A.E."/>
            <person name="van Eijk R."/>
            <person name="Schleper C."/>
            <person name="Guy L."/>
            <person name="Ettema T.J."/>
        </authorList>
    </citation>
    <scope>NUCLEOTIDE SEQUENCE</scope>
</reference>
<dbReference type="AlphaFoldDB" id="A0A0F9D4Z0"/>
<evidence type="ECO:0000313" key="1">
    <source>
        <dbReference type="EMBL" id="KKL56659.1"/>
    </source>
</evidence>
<accession>A0A0F9D4Z0</accession>
<proteinExistence type="predicted"/>
<sequence length="127" mass="14155">MNRRQALKSIALAPLALYLLGGAAPPEVPELRWYQTPHLENRKHKIGLKAIWPNGEQFGYVVLLLDVPGRLPQNGRGEIAFFPKDAHPAFTVAKDRLTRMALAKEVFGPDFYSPPIKAFPISVLKAL</sequence>
<gene>
    <name evidence="1" type="ORF">LCGC14_2243230</name>
</gene>
<name>A0A0F9D4Z0_9ZZZZ</name>